<dbReference type="Proteomes" id="UP000886595">
    <property type="component" value="Unassembled WGS sequence"/>
</dbReference>
<keyword evidence="2" id="KW-1185">Reference proteome</keyword>
<organism evidence="1 2">
    <name type="scientific">Brassica carinata</name>
    <name type="common">Ethiopian mustard</name>
    <name type="synonym">Abyssinian cabbage</name>
    <dbReference type="NCBI Taxonomy" id="52824"/>
    <lineage>
        <taxon>Eukaryota</taxon>
        <taxon>Viridiplantae</taxon>
        <taxon>Streptophyta</taxon>
        <taxon>Embryophyta</taxon>
        <taxon>Tracheophyta</taxon>
        <taxon>Spermatophyta</taxon>
        <taxon>Magnoliopsida</taxon>
        <taxon>eudicotyledons</taxon>
        <taxon>Gunneridae</taxon>
        <taxon>Pentapetalae</taxon>
        <taxon>rosids</taxon>
        <taxon>malvids</taxon>
        <taxon>Brassicales</taxon>
        <taxon>Brassicaceae</taxon>
        <taxon>Brassiceae</taxon>
        <taxon>Brassica</taxon>
    </lineage>
</organism>
<sequence length="113" mass="13103">MGSWKFKWCPCGARIINEVRGKDDSTLFTGSGSSPQNYEADGLHYRQPWVQSVEEELERLTKRVEEAEEVMLGSRISVSRWRDLRLDKHFKVNNLNEQVYDLTAQSIPSRRSA</sequence>
<dbReference type="AlphaFoldDB" id="A0A8X8AWZ5"/>
<reference evidence="1 2" key="1">
    <citation type="submission" date="2020-02" db="EMBL/GenBank/DDBJ databases">
        <authorList>
            <person name="Ma Q."/>
            <person name="Huang Y."/>
            <person name="Song X."/>
            <person name="Pei D."/>
        </authorList>
    </citation>
    <scope>NUCLEOTIDE SEQUENCE [LARGE SCALE GENOMIC DNA]</scope>
    <source>
        <strain evidence="1">Sxm20200214</strain>
        <tissue evidence="1">Leaf</tissue>
    </source>
</reference>
<gene>
    <name evidence="1" type="ORF">Bca52824_017020</name>
</gene>
<proteinExistence type="predicted"/>
<evidence type="ECO:0000313" key="2">
    <source>
        <dbReference type="Proteomes" id="UP000886595"/>
    </source>
</evidence>
<evidence type="ECO:0000313" key="1">
    <source>
        <dbReference type="EMBL" id="KAG2313898.1"/>
    </source>
</evidence>
<name>A0A8X8AWZ5_BRACI</name>
<protein>
    <submittedName>
        <fullName evidence="1">Uncharacterized protein</fullName>
    </submittedName>
</protein>
<accession>A0A8X8AWZ5</accession>
<comment type="caution">
    <text evidence="1">The sequence shown here is derived from an EMBL/GenBank/DDBJ whole genome shotgun (WGS) entry which is preliminary data.</text>
</comment>
<dbReference type="EMBL" id="JAAMPC010000004">
    <property type="protein sequence ID" value="KAG2313898.1"/>
    <property type="molecule type" value="Genomic_DNA"/>
</dbReference>